<dbReference type="InParanoid" id="D6RPY8"/>
<evidence type="ECO:0000256" key="1">
    <source>
        <dbReference type="SAM" id="MobiDB-lite"/>
    </source>
</evidence>
<dbReference type="RefSeq" id="XP_002910402.1">
    <property type="nucleotide sequence ID" value="XM_002910356.1"/>
</dbReference>
<comment type="caution">
    <text evidence="2">The sequence shown here is derived from an EMBL/GenBank/DDBJ whole genome shotgun (WGS) entry which is preliminary data.</text>
</comment>
<accession>D6RPY8</accession>
<sequence length="185" mass="20678">MFAVPDKEIQVQRKDKTSIPRDAAVRRGVEMALAGGLSGHWSSRDAKTRNGNDLIPFCCCQESGFKSLKEGRRVLQQVNTPDGMWRLWLCLLYPAWALERVVFVCTPKFKQDCDGLNKGRPREGIHRCGLLRFAKPFSLSYCPNISTPCTWDPIAEGLEFDTPKNPAPSPLEKKSSSVLNSPEAP</sequence>
<dbReference type="Proteomes" id="UP000001861">
    <property type="component" value="Unassembled WGS sequence"/>
</dbReference>
<protein>
    <submittedName>
        <fullName evidence="2">Uncharacterized protein</fullName>
    </submittedName>
</protein>
<name>D6RPY8_COPC7</name>
<organism evidence="2 3">
    <name type="scientific">Coprinopsis cinerea (strain Okayama-7 / 130 / ATCC MYA-4618 / FGSC 9003)</name>
    <name type="common">Inky cap fungus</name>
    <name type="synonym">Hormographiella aspergillata</name>
    <dbReference type="NCBI Taxonomy" id="240176"/>
    <lineage>
        <taxon>Eukaryota</taxon>
        <taxon>Fungi</taxon>
        <taxon>Dikarya</taxon>
        <taxon>Basidiomycota</taxon>
        <taxon>Agaricomycotina</taxon>
        <taxon>Agaricomycetes</taxon>
        <taxon>Agaricomycetidae</taxon>
        <taxon>Agaricales</taxon>
        <taxon>Agaricineae</taxon>
        <taxon>Psathyrellaceae</taxon>
        <taxon>Coprinopsis</taxon>
    </lineage>
</organism>
<evidence type="ECO:0000313" key="3">
    <source>
        <dbReference type="Proteomes" id="UP000001861"/>
    </source>
</evidence>
<dbReference type="AlphaFoldDB" id="D6RPY8"/>
<dbReference type="KEGG" id="cci:CC1G_15309"/>
<proteinExistence type="predicted"/>
<feature type="region of interest" description="Disordered" evidence="1">
    <location>
        <begin position="160"/>
        <end position="185"/>
    </location>
</feature>
<evidence type="ECO:0000313" key="2">
    <source>
        <dbReference type="EMBL" id="EFI26908.1"/>
    </source>
</evidence>
<keyword evidence="3" id="KW-1185">Reference proteome</keyword>
<dbReference type="GeneID" id="9379196"/>
<dbReference type="VEuPathDB" id="FungiDB:CC1G_15309"/>
<dbReference type="EMBL" id="AACS02000010">
    <property type="protein sequence ID" value="EFI26908.1"/>
    <property type="molecule type" value="Genomic_DNA"/>
</dbReference>
<dbReference type="HOGENOM" id="CLU_1461234_0_0_1"/>
<reference evidence="2 3" key="1">
    <citation type="journal article" date="2010" name="Proc. Natl. Acad. Sci. U.S.A.">
        <title>Insights into evolution of multicellular fungi from the assembled chromosomes of the mushroom Coprinopsis cinerea (Coprinus cinereus).</title>
        <authorList>
            <person name="Stajich J.E."/>
            <person name="Wilke S.K."/>
            <person name="Ahren D."/>
            <person name="Au C.H."/>
            <person name="Birren B.W."/>
            <person name="Borodovsky M."/>
            <person name="Burns C."/>
            <person name="Canback B."/>
            <person name="Casselton L.A."/>
            <person name="Cheng C.K."/>
            <person name="Deng J."/>
            <person name="Dietrich F.S."/>
            <person name="Fargo D.C."/>
            <person name="Farman M.L."/>
            <person name="Gathman A.C."/>
            <person name="Goldberg J."/>
            <person name="Guigo R."/>
            <person name="Hoegger P.J."/>
            <person name="Hooker J.B."/>
            <person name="Huggins A."/>
            <person name="James T.Y."/>
            <person name="Kamada T."/>
            <person name="Kilaru S."/>
            <person name="Kodira C."/>
            <person name="Kues U."/>
            <person name="Kupfer D."/>
            <person name="Kwan H.S."/>
            <person name="Lomsadze A."/>
            <person name="Li W."/>
            <person name="Lilly W.W."/>
            <person name="Ma L.J."/>
            <person name="Mackey A.J."/>
            <person name="Manning G."/>
            <person name="Martin F."/>
            <person name="Muraguchi H."/>
            <person name="Natvig D.O."/>
            <person name="Palmerini H."/>
            <person name="Ramesh M.A."/>
            <person name="Rehmeyer C.J."/>
            <person name="Roe B.A."/>
            <person name="Shenoy N."/>
            <person name="Stanke M."/>
            <person name="Ter-Hovhannisyan V."/>
            <person name="Tunlid A."/>
            <person name="Velagapudi R."/>
            <person name="Vision T.J."/>
            <person name="Zeng Q."/>
            <person name="Zolan M.E."/>
            <person name="Pukkila P.J."/>
        </authorList>
    </citation>
    <scope>NUCLEOTIDE SEQUENCE [LARGE SCALE GENOMIC DNA]</scope>
    <source>
        <strain evidence="3">Okayama-7 / 130 / ATCC MYA-4618 / FGSC 9003</strain>
    </source>
</reference>
<gene>
    <name evidence="2" type="ORF">CC1G_15309</name>
</gene>
<feature type="compositionally biased region" description="Polar residues" evidence="1">
    <location>
        <begin position="176"/>
        <end position="185"/>
    </location>
</feature>